<feature type="region of interest" description="Disordered" evidence="4">
    <location>
        <begin position="50"/>
        <end position="81"/>
    </location>
</feature>
<dbReference type="PANTHER" id="PTHR30061">
    <property type="entry name" value="MALTOSE-BINDING PERIPLASMIC PROTEIN"/>
    <property type="match status" value="1"/>
</dbReference>
<evidence type="ECO:0000256" key="3">
    <source>
        <dbReference type="ARBA" id="ARBA00022729"/>
    </source>
</evidence>
<sequence length="455" mass="48761">MNSARSETCGENRIPQVSFLKKTAAGLLLATLLSAVLLSGCQIVQSILPPTATQPSNLPTPVIPPPPAETSATSTPAGPAESRTLTVWLPPQFDPNSDTPAGNLLRARLTSFADENNVTLNIRIKSESGAAGLLETLEITSVAAPSALPALIALPRVDMETAALKGLVYPLTGLSTELVKDDWYHYAAAMSSVQGTAFCLPFAGDALMLLYRPSRLPVPAKDWQGILNTNQPLIIPAGDSQALLTLELYTAAGGALQDDEGRPTLDEIPLASVLQLYQRGAQLSTFPFWMTQFTNDALAWQAYREQRANWIVTWASNYLSELPADTAIVPLPSFTGPVSSGDGWVWCLTDPQADRRAISLQLADYLVDSQFLASWTAAAGYLPTRPTSLAAWPNSSLSASLQQMLVDVQLRPENEIVDNLGPVLQEAVLQVLQRQIDSAAAAKQAVEKIKVPKGP</sequence>
<evidence type="ECO:0000313" key="6">
    <source>
        <dbReference type="Proteomes" id="UP000055060"/>
    </source>
</evidence>
<gene>
    <name evidence="5" type="ORF">LARV_01168</name>
</gene>
<organism evidence="5">
    <name type="scientific">Longilinea arvoryzae</name>
    <dbReference type="NCBI Taxonomy" id="360412"/>
    <lineage>
        <taxon>Bacteria</taxon>
        <taxon>Bacillati</taxon>
        <taxon>Chloroflexota</taxon>
        <taxon>Anaerolineae</taxon>
        <taxon>Anaerolineales</taxon>
        <taxon>Anaerolineaceae</taxon>
        <taxon>Longilinea</taxon>
    </lineage>
</organism>
<dbReference type="SUPFAM" id="SSF53850">
    <property type="entry name" value="Periplasmic binding protein-like II"/>
    <property type="match status" value="1"/>
</dbReference>
<dbReference type="GO" id="GO:1901982">
    <property type="term" value="F:maltose binding"/>
    <property type="evidence" value="ECO:0007669"/>
    <property type="project" value="TreeGrafter"/>
</dbReference>
<keyword evidence="5" id="KW-0762">Sugar transport</keyword>
<evidence type="ECO:0000256" key="4">
    <source>
        <dbReference type="SAM" id="MobiDB-lite"/>
    </source>
</evidence>
<accession>A0A0S7BG11</accession>
<dbReference type="RefSeq" id="WP_075072752.1">
    <property type="nucleotide sequence ID" value="NZ_DF967972.1"/>
</dbReference>
<comment type="similarity">
    <text evidence="1">Belongs to the bacterial solute-binding protein 1 family.</text>
</comment>
<dbReference type="EMBL" id="DF967972">
    <property type="protein sequence ID" value="GAP13414.1"/>
    <property type="molecule type" value="Genomic_DNA"/>
</dbReference>
<name>A0A0S7BG11_9CHLR</name>
<dbReference type="Proteomes" id="UP000055060">
    <property type="component" value="Unassembled WGS sequence"/>
</dbReference>
<dbReference type="STRING" id="360412.LARV_01168"/>
<keyword evidence="2" id="KW-0813">Transport</keyword>
<evidence type="ECO:0000256" key="1">
    <source>
        <dbReference type="ARBA" id="ARBA00008520"/>
    </source>
</evidence>
<dbReference type="Pfam" id="PF13416">
    <property type="entry name" value="SBP_bac_8"/>
    <property type="match status" value="1"/>
</dbReference>
<keyword evidence="6" id="KW-1185">Reference proteome</keyword>
<dbReference type="PANTHER" id="PTHR30061:SF50">
    <property type="entry name" value="MALTOSE_MALTODEXTRIN-BINDING PERIPLASMIC PROTEIN"/>
    <property type="match status" value="1"/>
</dbReference>
<protein>
    <submittedName>
        <fullName evidence="5">ABC-type sugar transport system, periplasmic component</fullName>
    </submittedName>
</protein>
<reference evidence="5" key="1">
    <citation type="submission" date="2015-07" db="EMBL/GenBank/DDBJ databases">
        <title>Draft Genome Sequences of Anaerolinea thermolimosa IMO-1, Bellilinea caldifistulae GOMI-1, Leptolinea tardivitalis YMTK-2, Levilinea saccharolytica KIBI-1,Longilinea arvoryzae KOME-1, Previously Described as Members of the Anaerolineaceae (Chloroflexi).</title>
        <authorList>
            <person name="Sekiguchi Y."/>
            <person name="Ohashi A."/>
            <person name="Matsuura N."/>
            <person name="Tourlousse M.D."/>
        </authorList>
    </citation>
    <scope>NUCLEOTIDE SEQUENCE [LARGE SCALE GENOMIC DNA]</scope>
    <source>
        <strain evidence="5">KOME-1</strain>
    </source>
</reference>
<proteinExistence type="inferred from homology"/>
<evidence type="ECO:0000256" key="2">
    <source>
        <dbReference type="ARBA" id="ARBA00022448"/>
    </source>
</evidence>
<dbReference type="GO" id="GO:0055052">
    <property type="term" value="C:ATP-binding cassette (ABC) transporter complex, substrate-binding subunit-containing"/>
    <property type="evidence" value="ECO:0007669"/>
    <property type="project" value="TreeGrafter"/>
</dbReference>
<dbReference type="InterPro" id="IPR006059">
    <property type="entry name" value="SBP"/>
</dbReference>
<dbReference type="Gene3D" id="3.40.190.10">
    <property type="entry name" value="Periplasmic binding protein-like II"/>
    <property type="match status" value="1"/>
</dbReference>
<dbReference type="AlphaFoldDB" id="A0A0S7BG11"/>
<evidence type="ECO:0000313" key="5">
    <source>
        <dbReference type="EMBL" id="GAP13414.1"/>
    </source>
</evidence>
<dbReference type="OrthoDB" id="158763at2"/>
<keyword evidence="3" id="KW-0732">Signal</keyword>
<dbReference type="GO" id="GO:0042956">
    <property type="term" value="P:maltodextrin transmembrane transport"/>
    <property type="evidence" value="ECO:0007669"/>
    <property type="project" value="TreeGrafter"/>
</dbReference>
<feature type="compositionally biased region" description="Low complexity" evidence="4">
    <location>
        <begin position="69"/>
        <end position="81"/>
    </location>
</feature>
<dbReference type="GO" id="GO:0015768">
    <property type="term" value="P:maltose transport"/>
    <property type="evidence" value="ECO:0007669"/>
    <property type="project" value="TreeGrafter"/>
</dbReference>